<dbReference type="Gene3D" id="3.30.40.10">
    <property type="entry name" value="Zinc/RING finger domain, C3HC4 (zinc finger)"/>
    <property type="match status" value="1"/>
</dbReference>
<keyword evidence="5 9" id="KW-0863">Zinc-finger</keyword>
<proteinExistence type="inferred from homology"/>
<keyword evidence="4" id="KW-0479">Metal-binding</keyword>
<feature type="region of interest" description="Disordered" evidence="12">
    <location>
        <begin position="966"/>
        <end position="1171"/>
    </location>
</feature>
<feature type="compositionally biased region" description="Polar residues" evidence="12">
    <location>
        <begin position="1114"/>
        <end position="1131"/>
    </location>
</feature>
<dbReference type="KEGG" id="aplc:110979562"/>
<dbReference type="GO" id="GO:0006886">
    <property type="term" value="P:intracellular protein transport"/>
    <property type="evidence" value="ECO:0007669"/>
    <property type="project" value="UniProtKB-UniRule"/>
</dbReference>
<dbReference type="Proteomes" id="UP000694845">
    <property type="component" value="Unplaced"/>
</dbReference>
<feature type="compositionally biased region" description="Polar residues" evidence="12">
    <location>
        <begin position="1023"/>
        <end position="1040"/>
    </location>
</feature>
<protein>
    <submittedName>
        <fullName evidence="15">Vacuolar protein sorting-associated protein 11 homolog isoform X1</fullName>
    </submittedName>
</protein>
<accession>A0A8B7YEZ2</accession>
<evidence type="ECO:0000256" key="6">
    <source>
        <dbReference type="ARBA" id="ARBA00022833"/>
    </source>
</evidence>
<dbReference type="AlphaFoldDB" id="A0A8B7YEZ2"/>
<feature type="domain" description="RING-type" evidence="13">
    <location>
        <begin position="847"/>
        <end position="885"/>
    </location>
</feature>
<sequence length="1171" mass="132962">MYVGRTTRVDRQIVSVQSESSIMAFLQQWKRLNFFDKEVVKTPGTSEIFTSLKDIDITACASGRGQVTLGDSDGNLFFLDRNLDISEFRAYELRVTHLCQLKQHNILVSIGQDEPGINPIIKVWNLDKQDKMRHPTCSRITRALPGSNQPSQVSALTVSETLTMMAIGFQDGSVTLIRGDVTRDRHNKFKTIYQDKTPVTGLGFRHTQRNTVLFVATETSVSSFNLSGKDPHREVLDLHGCPLRCSIMSDATQDNQFVMGREDAVYFYQPDGRGPCLAFEGQKTLLYWYRGYLVVVTKDSKMLSRNLGASGQQLVMDTVTVYDIQNKFIAYLAPVPEVLDVFQEWGSLYVLGGDRKLYHLQEKDTQTKLEILFKKNLYSLAINLAKSQHYDYDGLIDIFTQYGDHLYSKGDHDGAISQYIRTIGHLEPSYVIRKFLDAQRIHNLTAYLQALHKQSLANEDHTTLLLNCYTKLKDNSKLDEFIMTKDKEVDFDVETAIKVCRQAGYYKHALFLAEKHSQHDWYLKVQLEDIKDYQKALTYIAKLEFFEAMDNMKKYGKTLMSEVPRDTTDLLKILCTDYKPSDIANFLKVGEEDEPLIDANMLTGDVVPKVQKANAEEFIHIFVNNSGQLMEFLEHMVKVQPDSSHLIYNTLLELYLHDMAHEGERRNRLELHRKAMDLLQTSDALYDIDQALVLCQMHNFKQGILFLYEKSKLYQQILHYHMENNEYDQVIDTCKRHGTQDPNLWVQTLSYFARKEENCKQYIVEVLSQIDRYNLLPPLMVIQTLAHNSSATLSVVKDYIIRRLQQENDQITEDERLVKQYREETEKMRRQMAEMKTSAKIFQVSKCSICNHNLELPSVHFLCQHSYHQHCFESYAENDLECPACASENHKVMDIIRAQEQSKDLHEQFHRQLEKSQDGFSVVADYFGRGVFNRVTLLTDTFPSSPKKLMPSQTGILPAPMQPSRITQAAPARAARPSPVHSQPISLPGTSSTQLPPGRTQTPPQPRSAPSPAPGFQMPTARGASQSFQQEKAKQPQSNPAEVYHASPSRLTPSPNPSVPKSSSPATSHRVPTAPAQEYNPFLMGSGAVLGSARPPSPATSSPAQKTSSPSKAHSYNPQANPFEMGSSQGVKDNINPFTGRRDSPSNPFQSDGASSNPFEEEEDKNNPFFN</sequence>
<dbReference type="InterPro" id="IPR011990">
    <property type="entry name" value="TPR-like_helical_dom_sf"/>
</dbReference>
<reference evidence="15" key="1">
    <citation type="submission" date="2025-08" db="UniProtKB">
        <authorList>
            <consortium name="RefSeq"/>
        </authorList>
    </citation>
    <scope>IDENTIFICATION</scope>
</reference>
<dbReference type="InterPro" id="IPR024763">
    <property type="entry name" value="VPS11_C"/>
</dbReference>
<evidence type="ECO:0000256" key="10">
    <source>
        <dbReference type="PROSITE-ProRule" id="PRU01006"/>
    </source>
</evidence>
<keyword evidence="6" id="KW-0862">Zinc</keyword>
<evidence type="ECO:0000256" key="9">
    <source>
        <dbReference type="PROSITE-ProRule" id="PRU00175"/>
    </source>
</evidence>
<name>A0A8B7YEZ2_ACAPL</name>
<evidence type="ECO:0000256" key="12">
    <source>
        <dbReference type="SAM" id="MobiDB-lite"/>
    </source>
</evidence>
<dbReference type="GeneID" id="110979562"/>
<dbReference type="GO" id="GO:0030897">
    <property type="term" value="C:HOPS complex"/>
    <property type="evidence" value="ECO:0007669"/>
    <property type="project" value="TreeGrafter"/>
</dbReference>
<dbReference type="GO" id="GO:0048284">
    <property type="term" value="P:organelle fusion"/>
    <property type="evidence" value="ECO:0007669"/>
    <property type="project" value="TreeGrafter"/>
</dbReference>
<dbReference type="InterPro" id="IPR057308">
    <property type="entry name" value="CHCR_PEP5_VPS11"/>
</dbReference>
<dbReference type="InterPro" id="IPR057307">
    <property type="entry name" value="PEP5_VPS11_N"/>
</dbReference>
<feature type="compositionally biased region" description="Polar residues" evidence="12">
    <location>
        <begin position="1145"/>
        <end position="1158"/>
    </location>
</feature>
<dbReference type="Pfam" id="PF23341">
    <property type="entry name" value="PEP5_VPS11_N"/>
    <property type="match status" value="1"/>
</dbReference>
<dbReference type="PROSITE" id="PS50236">
    <property type="entry name" value="CHCR"/>
    <property type="match status" value="2"/>
</dbReference>
<dbReference type="PANTHER" id="PTHR23323">
    <property type="entry name" value="VACUOLAR PROTEIN SORTING-ASSOCIATED PROTEIN"/>
    <property type="match status" value="1"/>
</dbReference>
<dbReference type="GO" id="GO:0030674">
    <property type="term" value="F:protein-macromolecule adaptor activity"/>
    <property type="evidence" value="ECO:0007669"/>
    <property type="project" value="TreeGrafter"/>
</dbReference>
<comment type="similarity">
    <text evidence="2">Belongs to the VPS11 family.</text>
</comment>
<dbReference type="Gene3D" id="2.130.10.10">
    <property type="entry name" value="YVTN repeat-like/Quinoprotein amine dehydrogenase"/>
    <property type="match status" value="1"/>
</dbReference>
<gene>
    <name evidence="15" type="primary">LOC110979562</name>
</gene>
<keyword evidence="8" id="KW-0472">Membrane</keyword>
<dbReference type="FunFam" id="1.25.40.10:FF:000164">
    <property type="entry name" value="Vacuolar protein sorting-associated protein 11 homolog"/>
    <property type="match status" value="1"/>
</dbReference>
<feature type="compositionally biased region" description="Low complexity" evidence="12">
    <location>
        <begin position="993"/>
        <end position="1002"/>
    </location>
</feature>
<dbReference type="Gene3D" id="1.25.40.10">
    <property type="entry name" value="Tetratricopeptide repeat domain"/>
    <property type="match status" value="1"/>
</dbReference>
<feature type="coiled-coil region" evidence="11">
    <location>
        <begin position="804"/>
        <end position="838"/>
    </location>
</feature>
<comment type="subcellular location">
    <subcellularLocation>
        <location evidence="1">Late endosome membrane</location>
        <topology evidence="1">Peripheral membrane protein</topology>
        <orientation evidence="1">Cytoplasmic side</orientation>
    </subcellularLocation>
</comment>
<keyword evidence="11" id="KW-0175">Coiled coil</keyword>
<evidence type="ECO:0000313" key="15">
    <source>
        <dbReference type="RefSeq" id="XP_022091157.1"/>
    </source>
</evidence>
<feature type="compositionally biased region" description="Polar residues" evidence="12">
    <location>
        <begin position="980"/>
        <end position="992"/>
    </location>
</feature>
<dbReference type="GO" id="GO:0007033">
    <property type="term" value="P:vacuole organization"/>
    <property type="evidence" value="ECO:0007669"/>
    <property type="project" value="TreeGrafter"/>
</dbReference>
<dbReference type="InterPro" id="IPR015943">
    <property type="entry name" value="WD40/YVTN_repeat-like_dom_sf"/>
</dbReference>
<evidence type="ECO:0000256" key="4">
    <source>
        <dbReference type="ARBA" id="ARBA00022723"/>
    </source>
</evidence>
<dbReference type="InterPro" id="IPR000547">
    <property type="entry name" value="Clathrin_H-chain/VPS_repeat"/>
</dbReference>
<dbReference type="Pfam" id="PF12451">
    <property type="entry name" value="VPS11_C"/>
    <property type="match status" value="1"/>
</dbReference>
<dbReference type="GO" id="GO:0008270">
    <property type="term" value="F:zinc ion binding"/>
    <property type="evidence" value="ECO:0007669"/>
    <property type="project" value="UniProtKB-KW"/>
</dbReference>
<dbReference type="FunFam" id="3.30.40.10:FF:000258">
    <property type="entry name" value="Vacuolar protein sorting-associated protein 11 homolog"/>
    <property type="match status" value="1"/>
</dbReference>
<dbReference type="GO" id="GO:0006904">
    <property type="term" value="P:vesicle docking involved in exocytosis"/>
    <property type="evidence" value="ECO:0007669"/>
    <property type="project" value="TreeGrafter"/>
</dbReference>
<dbReference type="SUPFAM" id="SSF48371">
    <property type="entry name" value="ARM repeat"/>
    <property type="match status" value="1"/>
</dbReference>
<dbReference type="InterPro" id="IPR016024">
    <property type="entry name" value="ARM-type_fold"/>
</dbReference>
<dbReference type="GO" id="GO:0031902">
    <property type="term" value="C:late endosome membrane"/>
    <property type="evidence" value="ECO:0007669"/>
    <property type="project" value="UniProtKB-SubCell"/>
</dbReference>
<dbReference type="InterPro" id="IPR013083">
    <property type="entry name" value="Znf_RING/FYVE/PHD"/>
</dbReference>
<dbReference type="PANTHER" id="PTHR23323:SF24">
    <property type="entry name" value="VACUOLAR PROTEIN SORTING-ASSOCIATED PROTEIN 11 HOMOLOG"/>
    <property type="match status" value="1"/>
</dbReference>
<evidence type="ECO:0000256" key="1">
    <source>
        <dbReference type="ARBA" id="ARBA00004492"/>
    </source>
</evidence>
<organism evidence="14 15">
    <name type="scientific">Acanthaster planci</name>
    <name type="common">Crown-of-thorns starfish</name>
    <dbReference type="NCBI Taxonomy" id="133434"/>
    <lineage>
        <taxon>Eukaryota</taxon>
        <taxon>Metazoa</taxon>
        <taxon>Echinodermata</taxon>
        <taxon>Eleutherozoa</taxon>
        <taxon>Asterozoa</taxon>
        <taxon>Asteroidea</taxon>
        <taxon>Valvatacea</taxon>
        <taxon>Valvatida</taxon>
        <taxon>Acanthasteridae</taxon>
        <taxon>Acanthaster</taxon>
    </lineage>
</organism>
<dbReference type="InterPro" id="IPR001841">
    <property type="entry name" value="Znf_RING"/>
</dbReference>
<dbReference type="PROSITE" id="PS50089">
    <property type="entry name" value="ZF_RING_2"/>
    <property type="match status" value="1"/>
</dbReference>
<evidence type="ECO:0000256" key="5">
    <source>
        <dbReference type="ARBA" id="ARBA00022771"/>
    </source>
</evidence>
<feature type="compositionally biased region" description="Pro residues" evidence="12">
    <location>
        <begin position="1003"/>
        <end position="1013"/>
    </location>
</feature>
<dbReference type="Pfam" id="PF23356">
    <property type="entry name" value="TPR_PEP5_VPS11"/>
    <property type="match status" value="1"/>
</dbReference>
<keyword evidence="7" id="KW-0653">Protein transport</keyword>
<feature type="repeat" description="CHCR" evidence="10">
    <location>
        <begin position="600"/>
        <end position="761"/>
    </location>
</feature>
<dbReference type="CDD" id="cd16688">
    <property type="entry name" value="RING-H2_Vps11"/>
    <property type="match status" value="1"/>
</dbReference>
<feature type="repeat" description="CHCR" evidence="10">
    <location>
        <begin position="419"/>
        <end position="568"/>
    </location>
</feature>
<dbReference type="CTD" id="55823"/>
<keyword evidence="14" id="KW-1185">Reference proteome</keyword>
<dbReference type="OrthoDB" id="26184at2759"/>
<evidence type="ECO:0000256" key="11">
    <source>
        <dbReference type="SAM" id="Coils"/>
    </source>
</evidence>
<evidence type="ECO:0000259" key="13">
    <source>
        <dbReference type="PROSITE" id="PS50089"/>
    </source>
</evidence>
<evidence type="ECO:0000256" key="2">
    <source>
        <dbReference type="ARBA" id="ARBA00007070"/>
    </source>
</evidence>
<dbReference type="SUPFAM" id="SSF57850">
    <property type="entry name" value="RING/U-box"/>
    <property type="match status" value="1"/>
</dbReference>
<dbReference type="RefSeq" id="XP_022091157.1">
    <property type="nucleotide sequence ID" value="XM_022235465.1"/>
</dbReference>
<feature type="compositionally biased region" description="Low complexity" evidence="12">
    <location>
        <begin position="1099"/>
        <end position="1113"/>
    </location>
</feature>
<evidence type="ECO:0000313" key="14">
    <source>
        <dbReference type="Proteomes" id="UP000694845"/>
    </source>
</evidence>
<evidence type="ECO:0000256" key="3">
    <source>
        <dbReference type="ARBA" id="ARBA00022448"/>
    </source>
</evidence>
<evidence type="ECO:0000256" key="8">
    <source>
        <dbReference type="ARBA" id="ARBA00023136"/>
    </source>
</evidence>
<dbReference type="SUPFAM" id="SSF50978">
    <property type="entry name" value="WD40 repeat-like"/>
    <property type="match status" value="1"/>
</dbReference>
<dbReference type="InterPro" id="IPR036322">
    <property type="entry name" value="WD40_repeat_dom_sf"/>
</dbReference>
<dbReference type="OMA" id="ENENECP"/>
<evidence type="ECO:0000256" key="7">
    <source>
        <dbReference type="ARBA" id="ARBA00022927"/>
    </source>
</evidence>
<dbReference type="GO" id="GO:0007032">
    <property type="term" value="P:endosome organization"/>
    <property type="evidence" value="ECO:0007669"/>
    <property type="project" value="TreeGrafter"/>
</dbReference>
<keyword evidence="3" id="KW-0813">Transport</keyword>